<evidence type="ECO:0008006" key="6">
    <source>
        <dbReference type="Google" id="ProtNLM"/>
    </source>
</evidence>
<evidence type="ECO:0000256" key="1">
    <source>
        <dbReference type="SAM" id="MobiDB-lite"/>
    </source>
</evidence>
<evidence type="ECO:0000313" key="5">
    <source>
        <dbReference type="Proteomes" id="UP001286456"/>
    </source>
</evidence>
<dbReference type="InterPro" id="IPR036241">
    <property type="entry name" value="NSFL1C_SEP_dom_sf"/>
</dbReference>
<dbReference type="GO" id="GO:0005634">
    <property type="term" value="C:nucleus"/>
    <property type="evidence" value="ECO:0007669"/>
    <property type="project" value="TreeGrafter"/>
</dbReference>
<feature type="domain" description="UBX" evidence="2">
    <location>
        <begin position="350"/>
        <end position="405"/>
    </location>
</feature>
<feature type="region of interest" description="Disordered" evidence="1">
    <location>
        <begin position="63"/>
        <end position="229"/>
    </location>
</feature>
<reference evidence="4" key="1">
    <citation type="journal article" date="2023" name="Mol. Phylogenet. Evol.">
        <title>Genome-scale phylogeny and comparative genomics of the fungal order Sordariales.</title>
        <authorList>
            <person name="Hensen N."/>
            <person name="Bonometti L."/>
            <person name="Westerberg I."/>
            <person name="Brannstrom I.O."/>
            <person name="Guillou S."/>
            <person name="Cros-Aarteil S."/>
            <person name="Calhoun S."/>
            <person name="Haridas S."/>
            <person name="Kuo A."/>
            <person name="Mondo S."/>
            <person name="Pangilinan J."/>
            <person name="Riley R."/>
            <person name="LaButti K."/>
            <person name="Andreopoulos B."/>
            <person name="Lipzen A."/>
            <person name="Chen C."/>
            <person name="Yan M."/>
            <person name="Daum C."/>
            <person name="Ng V."/>
            <person name="Clum A."/>
            <person name="Steindorff A."/>
            <person name="Ohm R.A."/>
            <person name="Martin F."/>
            <person name="Silar P."/>
            <person name="Natvig D.O."/>
            <person name="Lalanne C."/>
            <person name="Gautier V."/>
            <person name="Ament-Velasquez S.L."/>
            <person name="Kruys A."/>
            <person name="Hutchinson M.I."/>
            <person name="Powell A.J."/>
            <person name="Barry K."/>
            <person name="Miller A.N."/>
            <person name="Grigoriev I.V."/>
            <person name="Debuchy R."/>
            <person name="Gladieux P."/>
            <person name="Hiltunen Thoren M."/>
            <person name="Johannesson H."/>
        </authorList>
    </citation>
    <scope>NUCLEOTIDE SEQUENCE</scope>
    <source>
        <strain evidence="4">SMH4131-1</strain>
    </source>
</reference>
<dbReference type="GO" id="GO:0061025">
    <property type="term" value="P:membrane fusion"/>
    <property type="evidence" value="ECO:0007669"/>
    <property type="project" value="TreeGrafter"/>
</dbReference>
<keyword evidence="5" id="KW-1185">Reference proteome</keyword>
<dbReference type="PROSITE" id="PS50033">
    <property type="entry name" value="UBX"/>
    <property type="match status" value="1"/>
</dbReference>
<dbReference type="InterPro" id="IPR001012">
    <property type="entry name" value="UBX_dom"/>
</dbReference>
<dbReference type="Pfam" id="PF00789">
    <property type="entry name" value="UBX"/>
    <property type="match status" value="1"/>
</dbReference>
<dbReference type="CDD" id="cd14348">
    <property type="entry name" value="UBA_p47"/>
    <property type="match status" value="1"/>
</dbReference>
<dbReference type="Pfam" id="PF08059">
    <property type="entry name" value="SEP"/>
    <property type="match status" value="1"/>
</dbReference>
<name>A0AAE0IPK4_9PEZI</name>
<feature type="region of interest" description="Disordered" evidence="1">
    <location>
        <begin position="305"/>
        <end position="351"/>
    </location>
</feature>
<dbReference type="PANTHER" id="PTHR23333">
    <property type="entry name" value="UBX DOMAIN CONTAINING PROTEIN"/>
    <property type="match status" value="1"/>
</dbReference>
<dbReference type="SUPFAM" id="SSF54236">
    <property type="entry name" value="Ubiquitin-like"/>
    <property type="match status" value="1"/>
</dbReference>
<dbReference type="EMBL" id="JAUEPO010000003">
    <property type="protein sequence ID" value="KAK3328161.1"/>
    <property type="molecule type" value="Genomic_DNA"/>
</dbReference>
<reference evidence="4" key="2">
    <citation type="submission" date="2023-06" db="EMBL/GenBank/DDBJ databases">
        <authorList>
            <consortium name="Lawrence Berkeley National Laboratory"/>
            <person name="Haridas S."/>
            <person name="Hensen N."/>
            <person name="Bonometti L."/>
            <person name="Westerberg I."/>
            <person name="Brannstrom I.O."/>
            <person name="Guillou S."/>
            <person name="Cros-Aarteil S."/>
            <person name="Calhoun S."/>
            <person name="Kuo A."/>
            <person name="Mondo S."/>
            <person name="Pangilinan J."/>
            <person name="Riley R."/>
            <person name="Labutti K."/>
            <person name="Andreopoulos B."/>
            <person name="Lipzen A."/>
            <person name="Chen C."/>
            <person name="Yanf M."/>
            <person name="Daum C."/>
            <person name="Ng V."/>
            <person name="Clum A."/>
            <person name="Steindorff A."/>
            <person name="Ohm R."/>
            <person name="Martin F."/>
            <person name="Silar P."/>
            <person name="Natvig D."/>
            <person name="Lalanne C."/>
            <person name="Gautier V."/>
            <person name="Ament-Velasquez S.L."/>
            <person name="Kruys A."/>
            <person name="Hutchinson M.I."/>
            <person name="Powell A.J."/>
            <person name="Barry K."/>
            <person name="Miller A.N."/>
            <person name="Grigoriev I.V."/>
            <person name="Debuchy R."/>
            <person name="Gladieux P."/>
            <person name="Thoren M.H."/>
            <person name="Johannesson H."/>
        </authorList>
    </citation>
    <scope>NUCLEOTIDE SEQUENCE</scope>
    <source>
        <strain evidence="4">SMH4131-1</strain>
    </source>
</reference>
<organism evidence="4 5">
    <name type="scientific">Cercophora scortea</name>
    <dbReference type="NCBI Taxonomy" id="314031"/>
    <lineage>
        <taxon>Eukaryota</taxon>
        <taxon>Fungi</taxon>
        <taxon>Dikarya</taxon>
        <taxon>Ascomycota</taxon>
        <taxon>Pezizomycotina</taxon>
        <taxon>Sordariomycetes</taxon>
        <taxon>Sordariomycetidae</taxon>
        <taxon>Sordariales</taxon>
        <taxon>Lasiosphaeriaceae</taxon>
        <taxon>Cercophora</taxon>
    </lineage>
</organism>
<evidence type="ECO:0000313" key="4">
    <source>
        <dbReference type="EMBL" id="KAK3328161.1"/>
    </source>
</evidence>
<sequence length="431" mass="46161">MVNHDLLISNFCELTGASTDQPRTASPATLFPNTCKAAEYLAGSQWVLEAAVVSFYADIEGGDEPSAGGAPTAHSPEPEYTGPRTLDGRPAPQYAGMSSSSAAKKPQKRTGIATLGSMGGGHDHDDDDDDEDDDDEDDRRAPRDLFAGGEKSGLAVQDPNDPRSSDPRRLINEIVAKAKANSRAENEAEPGPSRSTFRGSGQTLGGDGVESRTIPDPRGAAIPTPAAEGPAQERILHIWTDGFSIDDGELRRFDDRDNEPDLHMIRQGRAPLHLMNVRFDQRVDVRLEQHQENYRVLPRVYRPFGGEGRRLGSPVPGDGSSTSPPAAPAAAATTAPATSSNLSSSTGVDQSQPTLMLRIQLPDGARLPARFNVNQTVGDVYEFIQRASPAASGRPWVLSTTFPSKDHTDKSLVLGEMAEFKKGGTAVVKWT</sequence>
<dbReference type="Gene3D" id="3.30.420.210">
    <property type="entry name" value="SEP domain"/>
    <property type="match status" value="1"/>
</dbReference>
<evidence type="ECO:0000259" key="3">
    <source>
        <dbReference type="PROSITE" id="PS51399"/>
    </source>
</evidence>
<dbReference type="SMART" id="SM00553">
    <property type="entry name" value="SEP"/>
    <property type="match status" value="1"/>
</dbReference>
<dbReference type="SUPFAM" id="SSF102848">
    <property type="entry name" value="NSFL1 (p97 ATPase) cofactor p47, SEP domain"/>
    <property type="match status" value="1"/>
</dbReference>
<feature type="domain" description="SEP" evidence="3">
    <location>
        <begin position="231"/>
        <end position="296"/>
    </location>
</feature>
<dbReference type="Gene3D" id="3.10.20.90">
    <property type="entry name" value="Phosphatidylinositol 3-kinase Catalytic Subunit, Chain A, domain 1"/>
    <property type="match status" value="1"/>
</dbReference>
<dbReference type="Proteomes" id="UP001286456">
    <property type="component" value="Unassembled WGS sequence"/>
</dbReference>
<dbReference type="GO" id="GO:0031468">
    <property type="term" value="P:nuclear membrane reassembly"/>
    <property type="evidence" value="ECO:0007669"/>
    <property type="project" value="TreeGrafter"/>
</dbReference>
<dbReference type="GO" id="GO:0007030">
    <property type="term" value="P:Golgi organization"/>
    <property type="evidence" value="ECO:0007669"/>
    <property type="project" value="TreeGrafter"/>
</dbReference>
<proteinExistence type="predicted"/>
<gene>
    <name evidence="4" type="ORF">B0T19DRAFT_400948</name>
</gene>
<feature type="compositionally biased region" description="Low complexity" evidence="1">
    <location>
        <begin position="320"/>
        <end position="346"/>
    </location>
</feature>
<dbReference type="PROSITE" id="PS51399">
    <property type="entry name" value="SEP"/>
    <property type="match status" value="1"/>
</dbReference>
<dbReference type="PANTHER" id="PTHR23333:SF20">
    <property type="entry name" value="NSFL1 COFACTOR P47"/>
    <property type="match status" value="1"/>
</dbReference>
<dbReference type="GO" id="GO:0000045">
    <property type="term" value="P:autophagosome assembly"/>
    <property type="evidence" value="ECO:0007669"/>
    <property type="project" value="TreeGrafter"/>
</dbReference>
<accession>A0AAE0IPK4</accession>
<dbReference type="GO" id="GO:0043130">
    <property type="term" value="F:ubiquitin binding"/>
    <property type="evidence" value="ECO:0007669"/>
    <property type="project" value="TreeGrafter"/>
</dbReference>
<protein>
    <recommendedName>
        <fullName evidence="6">UBX domain-containing protein 1</fullName>
    </recommendedName>
</protein>
<dbReference type="InterPro" id="IPR029071">
    <property type="entry name" value="Ubiquitin-like_domsf"/>
</dbReference>
<feature type="compositionally biased region" description="Acidic residues" evidence="1">
    <location>
        <begin position="125"/>
        <end position="137"/>
    </location>
</feature>
<comment type="caution">
    <text evidence="4">The sequence shown here is derived from an EMBL/GenBank/DDBJ whole genome shotgun (WGS) entry which is preliminary data.</text>
</comment>
<dbReference type="FunFam" id="3.30.420.210:FF:000002">
    <property type="entry name" value="UBX domain-containing protein 1"/>
    <property type="match status" value="1"/>
</dbReference>
<dbReference type="GO" id="GO:0005829">
    <property type="term" value="C:cytosol"/>
    <property type="evidence" value="ECO:0007669"/>
    <property type="project" value="TreeGrafter"/>
</dbReference>
<dbReference type="InterPro" id="IPR012989">
    <property type="entry name" value="SEP_domain"/>
</dbReference>
<evidence type="ECO:0000259" key="2">
    <source>
        <dbReference type="PROSITE" id="PS50033"/>
    </source>
</evidence>
<feature type="compositionally biased region" description="Basic and acidic residues" evidence="1">
    <location>
        <begin position="160"/>
        <end position="171"/>
    </location>
</feature>
<dbReference type="AlphaFoldDB" id="A0AAE0IPK4"/>
<dbReference type="GO" id="GO:0043161">
    <property type="term" value="P:proteasome-mediated ubiquitin-dependent protein catabolic process"/>
    <property type="evidence" value="ECO:0007669"/>
    <property type="project" value="TreeGrafter"/>
</dbReference>